<dbReference type="PANTHER" id="PTHR23135">
    <property type="entry name" value="MUR LIGASE FAMILY MEMBER"/>
    <property type="match status" value="1"/>
</dbReference>
<feature type="binding site" evidence="8">
    <location>
        <begin position="423"/>
        <end position="426"/>
    </location>
    <ligand>
        <name>meso-2,6-diaminopimelate</name>
        <dbReference type="ChEBI" id="CHEBI:57791"/>
    </ligand>
</feature>
<keyword evidence="8" id="KW-0547">Nucleotide-binding</keyword>
<dbReference type="InterPro" id="IPR013221">
    <property type="entry name" value="Mur_ligase_cen"/>
</dbReference>
<comment type="pathway">
    <text evidence="1 8 9">Cell wall biogenesis; peptidoglycan biosynthesis.</text>
</comment>
<comment type="cofactor">
    <cofactor evidence="8">
        <name>Mg(2+)</name>
        <dbReference type="ChEBI" id="CHEBI:18420"/>
    </cofactor>
</comment>
<comment type="caution">
    <text evidence="13">The sequence shown here is derived from an EMBL/GenBank/DDBJ whole genome shotgun (WGS) entry which is preliminary data.</text>
</comment>
<keyword evidence="7 8" id="KW-0961">Cell wall biogenesis/degradation</keyword>
<feature type="modified residue" description="N6-carboxylysine" evidence="8">
    <location>
        <position position="230"/>
    </location>
</feature>
<comment type="catalytic activity">
    <reaction evidence="8">
        <text>UDP-N-acetyl-alpha-D-muramoyl-L-alanyl-D-glutamate + meso-2,6-diaminopimelate + ATP = UDP-N-acetyl-alpha-D-muramoyl-L-alanyl-gamma-D-glutamyl-meso-2,6-diaminopimelate + ADP + phosphate + H(+)</text>
        <dbReference type="Rhea" id="RHEA:23676"/>
        <dbReference type="ChEBI" id="CHEBI:15378"/>
        <dbReference type="ChEBI" id="CHEBI:30616"/>
        <dbReference type="ChEBI" id="CHEBI:43474"/>
        <dbReference type="ChEBI" id="CHEBI:57791"/>
        <dbReference type="ChEBI" id="CHEBI:83900"/>
        <dbReference type="ChEBI" id="CHEBI:83905"/>
        <dbReference type="ChEBI" id="CHEBI:456216"/>
        <dbReference type="EC" id="6.3.2.13"/>
    </reaction>
</comment>
<feature type="binding site" evidence="8">
    <location>
        <position position="196"/>
    </location>
    <ligand>
        <name>UDP-N-acetyl-alpha-D-muramoyl-L-alanyl-D-glutamate</name>
        <dbReference type="ChEBI" id="CHEBI:83900"/>
    </ligand>
</feature>
<evidence type="ECO:0000313" key="13">
    <source>
        <dbReference type="EMBL" id="MCB7386665.1"/>
    </source>
</evidence>
<evidence type="ECO:0000259" key="11">
    <source>
        <dbReference type="Pfam" id="PF02875"/>
    </source>
</evidence>
<gene>
    <name evidence="8" type="primary">murE</name>
    <name evidence="13" type="ORF">LIZ65_05140</name>
</gene>
<feature type="binding site" evidence="8">
    <location>
        <position position="479"/>
    </location>
    <ligand>
        <name>meso-2,6-diaminopimelate</name>
        <dbReference type="ChEBI" id="CHEBI:57791"/>
    </ligand>
</feature>
<protein>
    <recommendedName>
        <fullName evidence="8">UDP-N-acetylmuramoyl-L-alanyl-D-glutamate--2,6-diaminopimelate ligase</fullName>
        <ecNumber evidence="8">6.3.2.13</ecNumber>
    </recommendedName>
    <alternativeName>
        <fullName evidence="8">Meso-A2pm-adding enzyme</fullName>
    </alternativeName>
    <alternativeName>
        <fullName evidence="8">Meso-diaminopimelate-adding enzyme</fullName>
    </alternativeName>
    <alternativeName>
        <fullName evidence="8">UDP-MurNAc-L-Ala-D-Glu:meso-diaminopimelate ligase</fullName>
    </alternativeName>
    <alternativeName>
        <fullName evidence="8">UDP-MurNAc-tripeptide synthetase</fullName>
    </alternativeName>
    <alternativeName>
        <fullName evidence="8">UDP-N-acetylmuramyl-tripeptide synthetase</fullName>
    </alternativeName>
</protein>
<evidence type="ECO:0000259" key="10">
    <source>
        <dbReference type="Pfam" id="PF01225"/>
    </source>
</evidence>
<dbReference type="EMBL" id="JAJCIS010000002">
    <property type="protein sequence ID" value="MCB7386665.1"/>
    <property type="molecule type" value="Genomic_DNA"/>
</dbReference>
<evidence type="ECO:0000256" key="7">
    <source>
        <dbReference type="ARBA" id="ARBA00023316"/>
    </source>
</evidence>
<evidence type="ECO:0000256" key="6">
    <source>
        <dbReference type="ARBA" id="ARBA00023306"/>
    </source>
</evidence>
<keyword evidence="6 8" id="KW-0131">Cell cycle</keyword>
<keyword evidence="8" id="KW-0460">Magnesium</keyword>
<dbReference type="NCBIfam" id="TIGR01085">
    <property type="entry name" value="murE"/>
    <property type="match status" value="1"/>
</dbReference>
<comment type="subcellular location">
    <subcellularLocation>
        <location evidence="8 9">Cytoplasm</location>
    </subcellularLocation>
</comment>
<dbReference type="InterPro" id="IPR036565">
    <property type="entry name" value="Mur-like_cat_sf"/>
</dbReference>
<keyword evidence="4 8" id="KW-0133">Cell shape</keyword>
<evidence type="ECO:0000256" key="4">
    <source>
        <dbReference type="ARBA" id="ARBA00022960"/>
    </source>
</evidence>
<dbReference type="SUPFAM" id="SSF53244">
    <property type="entry name" value="MurD-like peptide ligases, peptide-binding domain"/>
    <property type="match status" value="1"/>
</dbReference>
<evidence type="ECO:0000256" key="9">
    <source>
        <dbReference type="RuleBase" id="RU004135"/>
    </source>
</evidence>
<keyword evidence="8" id="KW-0067">ATP-binding</keyword>
<feature type="binding site" evidence="8">
    <location>
        <position position="33"/>
    </location>
    <ligand>
        <name>UDP-N-acetyl-alpha-D-muramoyl-L-alanyl-D-glutamate</name>
        <dbReference type="ChEBI" id="CHEBI:83900"/>
    </ligand>
</feature>
<evidence type="ECO:0000256" key="8">
    <source>
        <dbReference type="HAMAP-Rule" id="MF_00208"/>
    </source>
</evidence>
<keyword evidence="14" id="KW-1185">Reference proteome</keyword>
<feature type="domain" description="Mur ligase N-terminal catalytic" evidence="10">
    <location>
        <begin position="25"/>
        <end position="102"/>
    </location>
</feature>
<organism evidence="13 14">
    <name type="scientific">Bariatricus massiliensis</name>
    <dbReference type="NCBI Taxonomy" id="1745713"/>
    <lineage>
        <taxon>Bacteria</taxon>
        <taxon>Bacillati</taxon>
        <taxon>Bacillota</taxon>
        <taxon>Clostridia</taxon>
        <taxon>Lachnospirales</taxon>
        <taxon>Lachnospiraceae</taxon>
        <taxon>Bariatricus</taxon>
    </lineage>
</organism>
<feature type="short sequence motif" description="Meso-diaminopimelate recognition motif" evidence="8">
    <location>
        <begin position="423"/>
        <end position="426"/>
    </location>
</feature>
<proteinExistence type="inferred from homology"/>
<comment type="function">
    <text evidence="8">Catalyzes the addition of meso-diaminopimelic acid to the nucleotide precursor UDP-N-acetylmuramoyl-L-alanyl-D-glutamate (UMAG) in the biosynthesis of bacterial cell-wall peptidoglycan.</text>
</comment>
<feature type="domain" description="Mur ligase central" evidence="12">
    <location>
        <begin position="117"/>
        <end position="319"/>
    </location>
</feature>
<dbReference type="GO" id="GO:0008765">
    <property type="term" value="F:UDP-N-acetylmuramoylalanyl-D-glutamate-2,6-diaminopimelate ligase activity"/>
    <property type="evidence" value="ECO:0007669"/>
    <property type="project" value="UniProtKB-EC"/>
</dbReference>
<dbReference type="EC" id="6.3.2.13" evidence="8"/>
<keyword evidence="8 13" id="KW-0436">Ligase</keyword>
<accession>A0ABS8DE64</accession>
<reference evidence="13 14" key="1">
    <citation type="submission" date="2021-10" db="EMBL/GenBank/DDBJ databases">
        <title>Collection of gut derived symbiotic bacterial strains cultured from healthy donors.</title>
        <authorList>
            <person name="Lin H."/>
            <person name="Littmann E."/>
            <person name="Kohout C."/>
            <person name="Pamer E.G."/>
        </authorList>
    </citation>
    <scope>NUCLEOTIDE SEQUENCE [LARGE SCALE GENOMIC DNA]</scope>
    <source>
        <strain evidence="13 14">DFI.1.165</strain>
    </source>
</reference>
<comment type="caution">
    <text evidence="8">Lacks conserved residue(s) required for the propagation of feature annotation.</text>
</comment>
<evidence type="ECO:0000313" key="14">
    <source>
        <dbReference type="Proteomes" id="UP001299546"/>
    </source>
</evidence>
<dbReference type="InterPro" id="IPR004101">
    <property type="entry name" value="Mur_ligase_C"/>
</dbReference>
<feature type="binding site" evidence="8">
    <location>
        <position position="160"/>
    </location>
    <ligand>
        <name>UDP-N-acetyl-alpha-D-muramoyl-L-alanyl-D-glutamate</name>
        <dbReference type="ChEBI" id="CHEBI:83900"/>
    </ligand>
</feature>
<dbReference type="Gene3D" id="3.40.1390.10">
    <property type="entry name" value="MurE/MurF, N-terminal domain"/>
    <property type="match status" value="1"/>
</dbReference>
<dbReference type="InterPro" id="IPR005761">
    <property type="entry name" value="UDP-N-AcMur-Glu-dNH2Pim_ligase"/>
</dbReference>
<dbReference type="SUPFAM" id="SSF63418">
    <property type="entry name" value="MurE/MurF N-terminal domain"/>
    <property type="match status" value="1"/>
</dbReference>
<dbReference type="Gene3D" id="3.90.190.20">
    <property type="entry name" value="Mur ligase, C-terminal domain"/>
    <property type="match status" value="1"/>
</dbReference>
<dbReference type="Gene3D" id="3.40.1190.10">
    <property type="entry name" value="Mur-like, catalytic domain"/>
    <property type="match status" value="1"/>
</dbReference>
<evidence type="ECO:0000256" key="1">
    <source>
        <dbReference type="ARBA" id="ARBA00004752"/>
    </source>
</evidence>
<keyword evidence="3 8" id="KW-0132">Cell division</keyword>
<keyword evidence="5 8" id="KW-0573">Peptidoglycan synthesis</keyword>
<sequence length="503" mass="55839">MRLLNLIACLEYALIQTELPLQMMEIKGIAYDSRNVNKGEIFVCLKGYESDGHTHIREAAQNGAAAVLVETLTAEGKLLDFPRGLTVLLVKDTREALAYLSAAWFRWPARKLNVIGVTGTKGKTTVAWMIKAMLEAAGEPCGYIGTLGAVVGETSYSQKNTTPESFTIHEYFAKMVEAGCKYAVVEVSSQGMKYKRAEGIAFTAGIFTNFGEDHIGPGEHESLEEYRYCKSLLFRQCRIGIGNVDDEAYGQMFEHADCVRYGFGINRPCAQEERVLRAEHIRFLMKAGRPATEFEAGGKLYTLAMPGAFNVYNALAALQTVFCLAEEYGIGGEGLEERLAGVLDDVSVRGRMERVDNEKNIACYVDYAHNAMSLAHVLKTLRMYRPQRIITVFGCGGNRSKGRRLQMGRVSGECSDVTIITSDNPRFEEPLQIMKDIEEGILGTGGAYHMIEDRREAVRLAVHMARQGDIVLIAGKGHEDYQEIRGARYPMDDRLLVESALQD</sequence>
<feature type="binding site" evidence="8">
    <location>
        <position position="188"/>
    </location>
    <ligand>
        <name>UDP-N-acetyl-alpha-D-muramoyl-L-alanyl-D-glutamate</name>
        <dbReference type="ChEBI" id="CHEBI:83900"/>
    </ligand>
</feature>
<dbReference type="Pfam" id="PF08245">
    <property type="entry name" value="Mur_ligase_M"/>
    <property type="match status" value="1"/>
</dbReference>
<dbReference type="Pfam" id="PF02875">
    <property type="entry name" value="Mur_ligase_C"/>
    <property type="match status" value="1"/>
</dbReference>
<name>A0ABS8DE64_9FIRM</name>
<dbReference type="RefSeq" id="WP_066736549.1">
    <property type="nucleotide sequence ID" value="NZ_JAJCIQ010000002.1"/>
</dbReference>
<evidence type="ECO:0000256" key="2">
    <source>
        <dbReference type="ARBA" id="ARBA00005898"/>
    </source>
</evidence>
<keyword evidence="8" id="KW-0963">Cytoplasm</keyword>
<feature type="binding site" evidence="8">
    <location>
        <position position="399"/>
    </location>
    <ligand>
        <name>meso-2,6-diaminopimelate</name>
        <dbReference type="ChEBI" id="CHEBI:57791"/>
    </ligand>
</feature>
<dbReference type="Proteomes" id="UP001299546">
    <property type="component" value="Unassembled WGS sequence"/>
</dbReference>
<dbReference type="InterPro" id="IPR000713">
    <property type="entry name" value="Mur_ligase_N"/>
</dbReference>
<dbReference type="NCBIfam" id="NF001126">
    <property type="entry name" value="PRK00139.1-4"/>
    <property type="match status" value="1"/>
</dbReference>
<dbReference type="InterPro" id="IPR035911">
    <property type="entry name" value="MurE/MurF_N"/>
</dbReference>
<dbReference type="InterPro" id="IPR036615">
    <property type="entry name" value="Mur_ligase_C_dom_sf"/>
</dbReference>
<feature type="binding site" evidence="8">
    <location>
        <begin position="161"/>
        <end position="162"/>
    </location>
    <ligand>
        <name>UDP-N-acetyl-alpha-D-muramoyl-L-alanyl-D-glutamate</name>
        <dbReference type="ChEBI" id="CHEBI:83900"/>
    </ligand>
</feature>
<feature type="binding site" evidence="8">
    <location>
        <position position="475"/>
    </location>
    <ligand>
        <name>meso-2,6-diaminopimelate</name>
        <dbReference type="ChEBI" id="CHEBI:57791"/>
    </ligand>
</feature>
<evidence type="ECO:0000256" key="5">
    <source>
        <dbReference type="ARBA" id="ARBA00022984"/>
    </source>
</evidence>
<dbReference type="PANTHER" id="PTHR23135:SF4">
    <property type="entry name" value="UDP-N-ACETYLMURAMOYL-L-ALANYL-D-GLUTAMATE--2,6-DIAMINOPIMELATE LIGASE MURE HOMOLOG, CHLOROPLASTIC"/>
    <property type="match status" value="1"/>
</dbReference>
<comment type="similarity">
    <text evidence="2 8">Belongs to the MurCDEF family. MurE subfamily.</text>
</comment>
<evidence type="ECO:0000259" key="12">
    <source>
        <dbReference type="Pfam" id="PF08245"/>
    </source>
</evidence>
<dbReference type="Pfam" id="PF01225">
    <property type="entry name" value="Mur_ligase"/>
    <property type="match status" value="1"/>
</dbReference>
<feature type="domain" description="Mur ligase C-terminal" evidence="11">
    <location>
        <begin position="350"/>
        <end position="477"/>
    </location>
</feature>
<evidence type="ECO:0000256" key="3">
    <source>
        <dbReference type="ARBA" id="ARBA00022618"/>
    </source>
</evidence>
<dbReference type="SUPFAM" id="SSF53623">
    <property type="entry name" value="MurD-like peptide ligases, catalytic domain"/>
    <property type="match status" value="1"/>
</dbReference>
<comment type="PTM">
    <text evidence="8">Carboxylation is probably crucial for Mg(2+) binding and, consequently, for the gamma-phosphate positioning of ATP.</text>
</comment>
<dbReference type="HAMAP" id="MF_00208">
    <property type="entry name" value="MurE"/>
    <property type="match status" value="1"/>
</dbReference>
<feature type="binding site" evidence="8">
    <location>
        <begin position="119"/>
        <end position="125"/>
    </location>
    <ligand>
        <name>ATP</name>
        <dbReference type="ChEBI" id="CHEBI:30616"/>
    </ligand>
</feature>